<accession>A0A1J1HNU5</accession>
<dbReference type="AlphaFoldDB" id="A0A1J1HNU5"/>
<name>A0A1J1HNU5_9DIPT</name>
<reference evidence="1 2" key="1">
    <citation type="submission" date="2015-04" db="EMBL/GenBank/DDBJ databases">
        <authorList>
            <person name="Syromyatnikov M.Y."/>
            <person name="Popov V.N."/>
        </authorList>
    </citation>
    <scope>NUCLEOTIDE SEQUENCE [LARGE SCALE GENOMIC DNA]</scope>
</reference>
<evidence type="ECO:0000313" key="2">
    <source>
        <dbReference type="Proteomes" id="UP000183832"/>
    </source>
</evidence>
<dbReference type="EMBL" id="CVRI01000014">
    <property type="protein sequence ID" value="CRK89719.1"/>
    <property type="molecule type" value="Genomic_DNA"/>
</dbReference>
<evidence type="ECO:0000313" key="1">
    <source>
        <dbReference type="EMBL" id="CRK89719.1"/>
    </source>
</evidence>
<proteinExistence type="predicted"/>
<sequence length="179" mass="20880">MQHASGERERWEEESSWFEFKIIYQGNGMSPTQTKKQQSKARFEMNKIKCSLKKVTQLTNKNEVESFRFLNCFVYSTVTKVKTKTVDFLIHRLLPIYSPFLNEFYAVELKKKEAETIFLFLHKVNLQKTVLKTVRNGENGEGSSPIPNALTAKKIDNDAFTQRMRQEETASKRNKVTSK</sequence>
<protein>
    <submittedName>
        <fullName evidence="1">CLUMA_CG003493, isoform A</fullName>
    </submittedName>
</protein>
<organism evidence="1 2">
    <name type="scientific">Clunio marinus</name>
    <dbReference type="NCBI Taxonomy" id="568069"/>
    <lineage>
        <taxon>Eukaryota</taxon>
        <taxon>Metazoa</taxon>
        <taxon>Ecdysozoa</taxon>
        <taxon>Arthropoda</taxon>
        <taxon>Hexapoda</taxon>
        <taxon>Insecta</taxon>
        <taxon>Pterygota</taxon>
        <taxon>Neoptera</taxon>
        <taxon>Endopterygota</taxon>
        <taxon>Diptera</taxon>
        <taxon>Nematocera</taxon>
        <taxon>Chironomoidea</taxon>
        <taxon>Chironomidae</taxon>
        <taxon>Clunio</taxon>
    </lineage>
</organism>
<gene>
    <name evidence="1" type="ORF">CLUMA_CG003493</name>
</gene>
<dbReference type="Proteomes" id="UP000183832">
    <property type="component" value="Unassembled WGS sequence"/>
</dbReference>
<keyword evidence="2" id="KW-1185">Reference proteome</keyword>